<feature type="region of interest" description="Disordered" evidence="1">
    <location>
        <begin position="38"/>
        <end position="63"/>
    </location>
</feature>
<keyword evidence="3" id="KW-1185">Reference proteome</keyword>
<accession>A0ABW3CWG8</accession>
<protein>
    <submittedName>
        <fullName evidence="2">Uncharacterized protein</fullName>
    </submittedName>
</protein>
<feature type="compositionally biased region" description="Polar residues" evidence="1">
    <location>
        <begin position="53"/>
        <end position="63"/>
    </location>
</feature>
<dbReference type="Proteomes" id="UP001596978">
    <property type="component" value="Unassembled WGS sequence"/>
</dbReference>
<dbReference type="RefSeq" id="WP_386404623.1">
    <property type="nucleotide sequence ID" value="NZ_JBHTJH010000004.1"/>
</dbReference>
<proteinExistence type="predicted"/>
<dbReference type="EMBL" id="JBHTJH010000004">
    <property type="protein sequence ID" value="MFD0861495.1"/>
    <property type="molecule type" value="Genomic_DNA"/>
</dbReference>
<name>A0ABW3CWG8_9FLAO</name>
<organism evidence="2 3">
    <name type="scientific">Sungkyunkwania multivorans</name>
    <dbReference type="NCBI Taxonomy" id="1173618"/>
    <lineage>
        <taxon>Bacteria</taxon>
        <taxon>Pseudomonadati</taxon>
        <taxon>Bacteroidota</taxon>
        <taxon>Flavobacteriia</taxon>
        <taxon>Flavobacteriales</taxon>
        <taxon>Flavobacteriaceae</taxon>
        <taxon>Sungkyunkwania</taxon>
    </lineage>
</organism>
<gene>
    <name evidence="2" type="ORF">ACFQ1M_04700</name>
</gene>
<sequence>MKTLNTLTGKLNLEKFRIAQIQNQHLIKGGHVSIVPDLNVNNNDDDDDDVSGTGDTQTKTMQQ</sequence>
<comment type="caution">
    <text evidence="2">The sequence shown here is derived from an EMBL/GenBank/DDBJ whole genome shotgun (WGS) entry which is preliminary data.</text>
</comment>
<reference evidence="3" key="1">
    <citation type="journal article" date="2019" name="Int. J. Syst. Evol. Microbiol.">
        <title>The Global Catalogue of Microorganisms (GCM) 10K type strain sequencing project: providing services to taxonomists for standard genome sequencing and annotation.</title>
        <authorList>
            <consortium name="The Broad Institute Genomics Platform"/>
            <consortium name="The Broad Institute Genome Sequencing Center for Infectious Disease"/>
            <person name="Wu L."/>
            <person name="Ma J."/>
        </authorList>
    </citation>
    <scope>NUCLEOTIDE SEQUENCE [LARGE SCALE GENOMIC DNA]</scope>
    <source>
        <strain evidence="3">CCUG 62952</strain>
    </source>
</reference>
<evidence type="ECO:0000313" key="3">
    <source>
        <dbReference type="Proteomes" id="UP001596978"/>
    </source>
</evidence>
<evidence type="ECO:0000313" key="2">
    <source>
        <dbReference type="EMBL" id="MFD0861495.1"/>
    </source>
</evidence>
<evidence type="ECO:0000256" key="1">
    <source>
        <dbReference type="SAM" id="MobiDB-lite"/>
    </source>
</evidence>